<sequence>MEPPLISTGRAPYIIRVLVDSSEVKKIKDVKETTFSWVAKGVKAGGKLPSGTLLGFRADGPSNTDKVQIWVHASDEISGKTPQIRVQSAGEGDDAGGGDDEKPTATKSKGDGDDQAAR</sequence>
<proteinExistence type="predicted"/>
<evidence type="ECO:0000313" key="2">
    <source>
        <dbReference type="EMBL" id="GJN91730.1"/>
    </source>
</evidence>
<dbReference type="AlphaFoldDB" id="A0AAV5GGP3"/>
<dbReference type="Proteomes" id="UP001342314">
    <property type="component" value="Unassembled WGS sequence"/>
</dbReference>
<name>A0AAV5GGP3_9BASI</name>
<comment type="caution">
    <text evidence="2">The sequence shown here is derived from an EMBL/GenBank/DDBJ whole genome shotgun (WGS) entry which is preliminary data.</text>
</comment>
<feature type="region of interest" description="Disordered" evidence="1">
    <location>
        <begin position="77"/>
        <end position="118"/>
    </location>
</feature>
<organism evidence="2 3">
    <name type="scientific">Rhodotorula paludigena</name>
    <dbReference type="NCBI Taxonomy" id="86838"/>
    <lineage>
        <taxon>Eukaryota</taxon>
        <taxon>Fungi</taxon>
        <taxon>Dikarya</taxon>
        <taxon>Basidiomycota</taxon>
        <taxon>Pucciniomycotina</taxon>
        <taxon>Microbotryomycetes</taxon>
        <taxon>Sporidiobolales</taxon>
        <taxon>Sporidiobolaceae</taxon>
        <taxon>Rhodotorula</taxon>
    </lineage>
</organism>
<keyword evidence="3" id="KW-1185">Reference proteome</keyword>
<evidence type="ECO:0000313" key="3">
    <source>
        <dbReference type="Proteomes" id="UP001342314"/>
    </source>
</evidence>
<accession>A0AAV5GGP3</accession>
<gene>
    <name evidence="2" type="ORF">Rhopal_004753-T1</name>
</gene>
<evidence type="ECO:0000256" key="1">
    <source>
        <dbReference type="SAM" id="MobiDB-lite"/>
    </source>
</evidence>
<dbReference type="EMBL" id="BQKY01000009">
    <property type="protein sequence ID" value="GJN91730.1"/>
    <property type="molecule type" value="Genomic_DNA"/>
</dbReference>
<protein>
    <submittedName>
        <fullName evidence="2">Uncharacterized protein</fullName>
    </submittedName>
</protein>
<feature type="compositionally biased region" description="Basic and acidic residues" evidence="1">
    <location>
        <begin position="99"/>
        <end position="118"/>
    </location>
</feature>
<reference evidence="2 3" key="1">
    <citation type="submission" date="2021-12" db="EMBL/GenBank/DDBJ databases">
        <title>High titer production of polyol ester of fatty acids by Rhodotorula paludigena BS15 towards product separation-free biomass refinery.</title>
        <authorList>
            <person name="Mano J."/>
            <person name="Ono H."/>
            <person name="Tanaka T."/>
            <person name="Naito K."/>
            <person name="Sushida H."/>
            <person name="Ike M."/>
            <person name="Tokuyasu K."/>
            <person name="Kitaoka M."/>
        </authorList>
    </citation>
    <scope>NUCLEOTIDE SEQUENCE [LARGE SCALE GENOMIC DNA]</scope>
    <source>
        <strain evidence="2 3">BS15</strain>
    </source>
</reference>